<organism evidence="8 9">
    <name type="scientific">Pseudobacter ginsenosidimutans</name>
    <dbReference type="NCBI Taxonomy" id="661488"/>
    <lineage>
        <taxon>Bacteria</taxon>
        <taxon>Pseudomonadati</taxon>
        <taxon>Bacteroidota</taxon>
        <taxon>Chitinophagia</taxon>
        <taxon>Chitinophagales</taxon>
        <taxon>Chitinophagaceae</taxon>
        <taxon>Pseudobacter</taxon>
    </lineage>
</organism>
<dbReference type="GO" id="GO:0016987">
    <property type="term" value="F:sigma factor activity"/>
    <property type="evidence" value="ECO:0007669"/>
    <property type="project" value="UniProtKB-KW"/>
</dbReference>
<keyword evidence="3" id="KW-0731">Sigma factor</keyword>
<keyword evidence="4" id="KW-0238">DNA-binding</keyword>
<evidence type="ECO:0000256" key="5">
    <source>
        <dbReference type="ARBA" id="ARBA00023163"/>
    </source>
</evidence>
<feature type="domain" description="RNA polymerase sigma factor 70 region 4 type 2" evidence="7">
    <location>
        <begin position="128"/>
        <end position="179"/>
    </location>
</feature>
<dbReference type="PANTHER" id="PTHR43133">
    <property type="entry name" value="RNA POLYMERASE ECF-TYPE SIGMA FACTO"/>
    <property type="match status" value="1"/>
</dbReference>
<evidence type="ECO:0000256" key="1">
    <source>
        <dbReference type="ARBA" id="ARBA00010641"/>
    </source>
</evidence>
<sequence>MLHTDNPKVATLIKGCLVNDRNSQKELYYLLRGFAMKICYRYTNAQEESEEIVNEGFVKLFKNIHQFDQQRQDDMLLSLKGWFKRILVNTCIDHYRKHHASVSGHLLTYESETIPDKSETGIDVLSYKEIIEAVRSLSPAYRTVFNLFVIEGMSHEEISRQLGISVGASKSNLSKARDNLRKLLLNKNHYNIYVSPQ</sequence>
<protein>
    <submittedName>
        <fullName evidence="8">RNA polymerase sigma-70 factor (ECF subfamily)</fullName>
    </submittedName>
</protein>
<evidence type="ECO:0000313" key="9">
    <source>
        <dbReference type="Proteomes" id="UP000293874"/>
    </source>
</evidence>
<dbReference type="SUPFAM" id="SSF88659">
    <property type="entry name" value="Sigma3 and sigma4 domains of RNA polymerase sigma factors"/>
    <property type="match status" value="1"/>
</dbReference>
<dbReference type="GO" id="GO:0003677">
    <property type="term" value="F:DNA binding"/>
    <property type="evidence" value="ECO:0007669"/>
    <property type="project" value="UniProtKB-KW"/>
</dbReference>
<accession>A0A4V2EZ42</accession>
<evidence type="ECO:0000259" key="6">
    <source>
        <dbReference type="Pfam" id="PF04542"/>
    </source>
</evidence>
<dbReference type="Proteomes" id="UP000293874">
    <property type="component" value="Unassembled WGS sequence"/>
</dbReference>
<name>A0A4V2EZ42_9BACT</name>
<dbReference type="PANTHER" id="PTHR43133:SF8">
    <property type="entry name" value="RNA POLYMERASE SIGMA FACTOR HI_1459-RELATED"/>
    <property type="match status" value="1"/>
</dbReference>
<keyword evidence="5" id="KW-0804">Transcription</keyword>
<keyword evidence="2" id="KW-0805">Transcription regulation</keyword>
<evidence type="ECO:0000256" key="3">
    <source>
        <dbReference type="ARBA" id="ARBA00023082"/>
    </source>
</evidence>
<keyword evidence="9" id="KW-1185">Reference proteome</keyword>
<dbReference type="Gene3D" id="1.10.10.10">
    <property type="entry name" value="Winged helix-like DNA-binding domain superfamily/Winged helix DNA-binding domain"/>
    <property type="match status" value="1"/>
</dbReference>
<proteinExistence type="inferred from homology"/>
<dbReference type="Gene3D" id="1.10.1740.10">
    <property type="match status" value="1"/>
</dbReference>
<dbReference type="AlphaFoldDB" id="A0A4V2EZ42"/>
<dbReference type="InterPro" id="IPR036388">
    <property type="entry name" value="WH-like_DNA-bd_sf"/>
</dbReference>
<reference evidence="8 9" key="1">
    <citation type="submission" date="2019-02" db="EMBL/GenBank/DDBJ databases">
        <title>Genomic Encyclopedia of Type Strains, Phase IV (KMG-IV): sequencing the most valuable type-strain genomes for metagenomic binning, comparative biology and taxonomic classification.</title>
        <authorList>
            <person name="Goeker M."/>
        </authorList>
    </citation>
    <scope>NUCLEOTIDE SEQUENCE [LARGE SCALE GENOMIC DNA]</scope>
    <source>
        <strain evidence="8 9">DSM 18116</strain>
    </source>
</reference>
<dbReference type="InterPro" id="IPR013249">
    <property type="entry name" value="RNA_pol_sigma70_r4_t2"/>
</dbReference>
<feature type="domain" description="RNA polymerase sigma-70 region 2" evidence="6">
    <location>
        <begin position="32"/>
        <end position="98"/>
    </location>
</feature>
<dbReference type="GO" id="GO:0006352">
    <property type="term" value="P:DNA-templated transcription initiation"/>
    <property type="evidence" value="ECO:0007669"/>
    <property type="project" value="InterPro"/>
</dbReference>
<dbReference type="InterPro" id="IPR039425">
    <property type="entry name" value="RNA_pol_sigma-70-like"/>
</dbReference>
<dbReference type="InterPro" id="IPR014284">
    <property type="entry name" value="RNA_pol_sigma-70_dom"/>
</dbReference>
<dbReference type="NCBIfam" id="TIGR02937">
    <property type="entry name" value="sigma70-ECF"/>
    <property type="match status" value="1"/>
</dbReference>
<dbReference type="InterPro" id="IPR013325">
    <property type="entry name" value="RNA_pol_sigma_r2"/>
</dbReference>
<dbReference type="InterPro" id="IPR007627">
    <property type="entry name" value="RNA_pol_sigma70_r2"/>
</dbReference>
<evidence type="ECO:0000259" key="7">
    <source>
        <dbReference type="Pfam" id="PF08281"/>
    </source>
</evidence>
<dbReference type="CDD" id="cd06171">
    <property type="entry name" value="Sigma70_r4"/>
    <property type="match status" value="1"/>
</dbReference>
<comment type="similarity">
    <text evidence="1">Belongs to the sigma-70 factor family. ECF subfamily.</text>
</comment>
<evidence type="ECO:0000313" key="8">
    <source>
        <dbReference type="EMBL" id="RZS65180.1"/>
    </source>
</evidence>
<comment type="caution">
    <text evidence="8">The sequence shown here is derived from an EMBL/GenBank/DDBJ whole genome shotgun (WGS) entry which is preliminary data.</text>
</comment>
<evidence type="ECO:0000256" key="4">
    <source>
        <dbReference type="ARBA" id="ARBA00023125"/>
    </source>
</evidence>
<dbReference type="InterPro" id="IPR013324">
    <property type="entry name" value="RNA_pol_sigma_r3/r4-like"/>
</dbReference>
<dbReference type="Pfam" id="PF04542">
    <property type="entry name" value="Sigma70_r2"/>
    <property type="match status" value="1"/>
</dbReference>
<evidence type="ECO:0000256" key="2">
    <source>
        <dbReference type="ARBA" id="ARBA00023015"/>
    </source>
</evidence>
<dbReference type="EMBL" id="SGXA01000006">
    <property type="protein sequence ID" value="RZS65180.1"/>
    <property type="molecule type" value="Genomic_DNA"/>
</dbReference>
<dbReference type="OrthoDB" id="1056775at2"/>
<dbReference type="Pfam" id="PF08281">
    <property type="entry name" value="Sigma70_r4_2"/>
    <property type="match status" value="1"/>
</dbReference>
<dbReference type="SUPFAM" id="SSF88946">
    <property type="entry name" value="Sigma2 domain of RNA polymerase sigma factors"/>
    <property type="match status" value="1"/>
</dbReference>
<gene>
    <name evidence="8" type="ORF">EV199_5936</name>
</gene>